<dbReference type="RefSeq" id="WP_231910374.1">
    <property type="nucleotide sequence ID" value="NZ_CP009211.1"/>
</dbReference>
<evidence type="ECO:0000256" key="2">
    <source>
        <dbReference type="SAM" id="Phobius"/>
    </source>
</evidence>
<feature type="compositionally biased region" description="Basic and acidic residues" evidence="1">
    <location>
        <begin position="1"/>
        <end position="11"/>
    </location>
</feature>
<feature type="compositionally biased region" description="Low complexity" evidence="1">
    <location>
        <begin position="294"/>
        <end position="306"/>
    </location>
</feature>
<dbReference type="Pfam" id="PF19609">
    <property type="entry name" value="DUF6114"/>
    <property type="match status" value="1"/>
</dbReference>
<evidence type="ECO:0000313" key="3">
    <source>
        <dbReference type="EMBL" id="SNV75044.1"/>
    </source>
</evidence>
<feature type="transmembrane region" description="Helical" evidence="2">
    <location>
        <begin position="55"/>
        <end position="75"/>
    </location>
</feature>
<organism evidence="3 4">
    <name type="scientific">Corynebacterium imitans</name>
    <dbReference type="NCBI Taxonomy" id="156978"/>
    <lineage>
        <taxon>Bacteria</taxon>
        <taxon>Bacillati</taxon>
        <taxon>Actinomycetota</taxon>
        <taxon>Actinomycetes</taxon>
        <taxon>Mycobacteriales</taxon>
        <taxon>Corynebacteriaceae</taxon>
        <taxon>Corynebacterium</taxon>
    </lineage>
</organism>
<dbReference type="InterPro" id="IPR046096">
    <property type="entry name" value="DUF6114"/>
</dbReference>
<accession>A0A239ZW58</accession>
<feature type="transmembrane region" description="Helical" evidence="2">
    <location>
        <begin position="112"/>
        <end position="129"/>
    </location>
</feature>
<name>A0A239ZW58_9CORY</name>
<feature type="region of interest" description="Disordered" evidence="1">
    <location>
        <begin position="156"/>
        <end position="190"/>
    </location>
</feature>
<dbReference type="AlphaFoldDB" id="A0A239ZW58"/>
<dbReference type="Proteomes" id="UP000215374">
    <property type="component" value="Chromosome 1"/>
</dbReference>
<keyword evidence="2" id="KW-1133">Transmembrane helix</keyword>
<dbReference type="EMBL" id="LT906467">
    <property type="protein sequence ID" value="SNV75044.1"/>
    <property type="molecule type" value="Genomic_DNA"/>
</dbReference>
<feature type="compositionally biased region" description="Pro residues" evidence="1">
    <location>
        <begin position="272"/>
        <end position="287"/>
    </location>
</feature>
<feature type="compositionally biased region" description="Basic residues" evidence="1">
    <location>
        <begin position="166"/>
        <end position="175"/>
    </location>
</feature>
<feature type="compositionally biased region" description="Acidic residues" evidence="1">
    <location>
        <begin position="180"/>
        <end position="190"/>
    </location>
</feature>
<reference evidence="3 4" key="1">
    <citation type="submission" date="2017-06" db="EMBL/GenBank/DDBJ databases">
        <authorList>
            <consortium name="Pathogen Informatics"/>
        </authorList>
    </citation>
    <scope>NUCLEOTIDE SEQUENCE [LARGE SCALE GENOMIC DNA]</scope>
    <source>
        <strain evidence="3 4">NCTC13015</strain>
    </source>
</reference>
<feature type="transmembrane region" description="Helical" evidence="2">
    <location>
        <begin position="81"/>
        <end position="105"/>
    </location>
</feature>
<feature type="region of interest" description="Disordered" evidence="1">
    <location>
        <begin position="1"/>
        <end position="34"/>
    </location>
</feature>
<evidence type="ECO:0000256" key="1">
    <source>
        <dbReference type="SAM" id="MobiDB-lite"/>
    </source>
</evidence>
<protein>
    <submittedName>
        <fullName evidence="3">Putative secreted protein</fullName>
    </submittedName>
</protein>
<sequence length="484" mass="50395">MPAASDPKEPQDSLDDGASTSTAETAELERVEVEDGEEQLTTAQRFKRWRRNRPFIPGLLMMISGFVIAAPAYITVQLSDILVMISTVSGVSTLLIGVLMFMFGLGCWLQPATAVYLGVLAIIVAVVALPTSNLGGFVVGSLFGIVGGSLALGWEPEEGEGSDTPKKKRAKKKRVKEAEPKDEEEDFDPFAEEAFDGAEPEQEEGRGGSTRLGGSTLNSIVALATATALVGLVLGDAQTVSAQETARKVAQPAPAVQLPQLPTPQLELPQLPDVPLPSLNVPPPPGAGQPSERPSAQATTTSQTTPAPSPTPGPEVGARAAGPLAPAATPATVTADKVTITGNVHATLDYVNVAGTPTRALILTGDRLVGRNLGLQIPGFGGGAKLSTGNVDTKVIDGPVKIVATGLTATPAVRDVRTIPVTVNLNGDINSVLDQLGVPERHPVPNMEIPDMLMKEISLTGVTMEMVALYGKNFDAPSVRLTVP</sequence>
<feature type="region of interest" description="Disordered" evidence="1">
    <location>
        <begin position="265"/>
        <end position="322"/>
    </location>
</feature>
<evidence type="ECO:0000313" key="4">
    <source>
        <dbReference type="Proteomes" id="UP000215374"/>
    </source>
</evidence>
<proteinExistence type="predicted"/>
<keyword evidence="2" id="KW-0472">Membrane</keyword>
<keyword evidence="2" id="KW-0812">Transmembrane</keyword>
<gene>
    <name evidence="3" type="ORF">SAMEA4535761_01562</name>
</gene>